<dbReference type="AlphaFoldDB" id="N1JAB1"/>
<dbReference type="Gene3D" id="3.40.980.10">
    <property type="entry name" value="MoaB/Mog-like domain"/>
    <property type="match status" value="2"/>
</dbReference>
<keyword evidence="4 5" id="KW-0501">Molybdenum cofactor biosynthesis</keyword>
<dbReference type="FunFam" id="3.40.980.10:FF:000011">
    <property type="entry name" value="Molybdopterin molybdenumtransferase"/>
    <property type="match status" value="1"/>
</dbReference>
<dbReference type="GO" id="GO:0061598">
    <property type="term" value="F:molybdopterin adenylyltransferase activity"/>
    <property type="evidence" value="ECO:0007669"/>
    <property type="project" value="UniProtKB-UniRule"/>
</dbReference>
<evidence type="ECO:0000313" key="7">
    <source>
        <dbReference type="EMBL" id="CCU74708.1"/>
    </source>
</evidence>
<keyword evidence="5" id="KW-0479">Metal-binding</keyword>
<evidence type="ECO:0000256" key="3">
    <source>
        <dbReference type="ARBA" id="ARBA00008339"/>
    </source>
</evidence>
<dbReference type="InterPro" id="IPR036425">
    <property type="entry name" value="MoaB/Mog-like_dom_sf"/>
</dbReference>
<reference evidence="7 8" key="1">
    <citation type="journal article" date="2010" name="Science">
        <title>Genome expansion and gene loss in powdery mildew fungi reveal tradeoffs in extreme parasitism.</title>
        <authorList>
            <person name="Spanu P.D."/>
            <person name="Abbott J.C."/>
            <person name="Amselem J."/>
            <person name="Burgis T.A."/>
            <person name="Soanes D.M."/>
            <person name="Stueber K."/>
            <person name="Ver Loren van Themaat E."/>
            <person name="Brown J.K.M."/>
            <person name="Butcher S.A."/>
            <person name="Gurr S.J."/>
            <person name="Lebrun M.-H."/>
            <person name="Ridout C.J."/>
            <person name="Schulze-Lefert P."/>
            <person name="Talbot N.J."/>
            <person name="Ahmadinejad N."/>
            <person name="Ametz C."/>
            <person name="Barton G.R."/>
            <person name="Benjdia M."/>
            <person name="Bidzinski P."/>
            <person name="Bindschedler L.V."/>
            <person name="Both M."/>
            <person name="Brewer M.T."/>
            <person name="Cadle-Davidson L."/>
            <person name="Cadle-Davidson M.M."/>
            <person name="Collemare J."/>
            <person name="Cramer R."/>
            <person name="Frenkel O."/>
            <person name="Godfrey D."/>
            <person name="Harriman J."/>
            <person name="Hoede C."/>
            <person name="King B.C."/>
            <person name="Klages S."/>
            <person name="Kleemann J."/>
            <person name="Knoll D."/>
            <person name="Koti P.S."/>
            <person name="Kreplak J."/>
            <person name="Lopez-Ruiz F.J."/>
            <person name="Lu X."/>
            <person name="Maekawa T."/>
            <person name="Mahanil S."/>
            <person name="Micali C."/>
            <person name="Milgroom M.G."/>
            <person name="Montana G."/>
            <person name="Noir S."/>
            <person name="O'Connell R.J."/>
            <person name="Oberhaensli S."/>
            <person name="Parlange F."/>
            <person name="Pedersen C."/>
            <person name="Quesneville H."/>
            <person name="Reinhardt R."/>
            <person name="Rott M."/>
            <person name="Sacristan S."/>
            <person name="Schmidt S.M."/>
            <person name="Schoen M."/>
            <person name="Skamnioti P."/>
            <person name="Sommer H."/>
            <person name="Stephens A."/>
            <person name="Takahara H."/>
            <person name="Thordal-Christensen H."/>
            <person name="Vigouroux M."/>
            <person name="Wessling R."/>
            <person name="Wicker T."/>
            <person name="Panstruga R."/>
        </authorList>
    </citation>
    <scope>NUCLEOTIDE SEQUENCE [LARGE SCALE GENOMIC DNA]</scope>
    <source>
        <strain evidence="7">DH14</strain>
    </source>
</reference>
<accession>N1JAB1</accession>
<dbReference type="GO" id="GO:0005829">
    <property type="term" value="C:cytosol"/>
    <property type="evidence" value="ECO:0007669"/>
    <property type="project" value="TreeGrafter"/>
</dbReference>
<dbReference type="InParanoid" id="N1JAB1"/>
<comment type="similarity">
    <text evidence="2">In the N-terminal section; belongs to the MoaB/Mog family.</text>
</comment>
<dbReference type="InterPro" id="IPR001453">
    <property type="entry name" value="MoaB/Mog_dom"/>
</dbReference>
<dbReference type="PROSITE" id="PS01079">
    <property type="entry name" value="MOCF_BIOSYNTHESIS_2"/>
    <property type="match status" value="1"/>
</dbReference>
<dbReference type="Pfam" id="PF03454">
    <property type="entry name" value="MoeA_C"/>
    <property type="match status" value="1"/>
</dbReference>
<dbReference type="SUPFAM" id="SSF63867">
    <property type="entry name" value="MoeA C-terminal domain-like"/>
    <property type="match status" value="1"/>
</dbReference>
<dbReference type="InterPro" id="IPR036688">
    <property type="entry name" value="MoeA_C_domain_IV_sf"/>
</dbReference>
<dbReference type="PANTHER" id="PTHR10192">
    <property type="entry name" value="MOLYBDOPTERIN BIOSYNTHESIS PROTEIN"/>
    <property type="match status" value="1"/>
</dbReference>
<dbReference type="HOGENOM" id="CLU_010186_2_2_1"/>
<gene>
    <name evidence="7" type="ORF">BGHDH14_bgh06529</name>
</gene>
<dbReference type="OrthoDB" id="4349954at2759"/>
<dbReference type="GO" id="GO:0046872">
    <property type="term" value="F:metal ion binding"/>
    <property type="evidence" value="ECO:0007669"/>
    <property type="project" value="UniProtKB-UniRule"/>
</dbReference>
<evidence type="ECO:0000256" key="2">
    <source>
        <dbReference type="ARBA" id="ARBA00007589"/>
    </source>
</evidence>
<dbReference type="GO" id="GO:0061599">
    <property type="term" value="F:molybdopterin molybdotransferase activity"/>
    <property type="evidence" value="ECO:0007669"/>
    <property type="project" value="UniProtKB-UniRule"/>
</dbReference>
<comment type="caution">
    <text evidence="7">The sequence shown here is derived from an EMBL/GenBank/DDBJ whole genome shotgun (WGS) entry which is preliminary data.</text>
</comment>
<dbReference type="GO" id="GO:0006777">
    <property type="term" value="P:Mo-molybdopterin cofactor biosynthetic process"/>
    <property type="evidence" value="ECO:0007669"/>
    <property type="project" value="UniProtKB-UniRule"/>
</dbReference>
<dbReference type="PROSITE" id="PS01078">
    <property type="entry name" value="MOCF_BIOSYNTHESIS_1"/>
    <property type="match status" value="1"/>
</dbReference>
<dbReference type="GO" id="GO:0005524">
    <property type="term" value="F:ATP binding"/>
    <property type="evidence" value="ECO:0007669"/>
    <property type="project" value="UniProtKB-UniRule"/>
</dbReference>
<dbReference type="CDD" id="cd00887">
    <property type="entry name" value="MoeA"/>
    <property type="match status" value="1"/>
</dbReference>
<dbReference type="NCBIfam" id="NF045515">
    <property type="entry name" value="Glp_gephyrin"/>
    <property type="match status" value="1"/>
</dbReference>
<feature type="domain" description="MoaB/Mog" evidence="6">
    <location>
        <begin position="408"/>
        <end position="558"/>
    </location>
</feature>
<dbReference type="Gene3D" id="2.40.340.10">
    <property type="entry name" value="MoeA, C-terminal, domain IV"/>
    <property type="match status" value="1"/>
</dbReference>
<evidence type="ECO:0000256" key="5">
    <source>
        <dbReference type="RuleBase" id="RU365090"/>
    </source>
</evidence>
<dbReference type="SMART" id="SM00852">
    <property type="entry name" value="MoCF_biosynth"/>
    <property type="match status" value="2"/>
</dbReference>
<organism evidence="7 8">
    <name type="scientific">Blumeria graminis f. sp. hordei (strain DH14)</name>
    <name type="common">Barley powdery mildew</name>
    <name type="synonym">Oidium monilioides f. sp. hordei</name>
    <dbReference type="NCBI Taxonomy" id="546991"/>
    <lineage>
        <taxon>Eukaryota</taxon>
        <taxon>Fungi</taxon>
        <taxon>Dikarya</taxon>
        <taxon>Ascomycota</taxon>
        <taxon>Pezizomycotina</taxon>
        <taxon>Leotiomycetes</taxon>
        <taxon>Erysiphales</taxon>
        <taxon>Erysiphaceae</taxon>
        <taxon>Blumeria</taxon>
        <taxon>Blumeria hordei</taxon>
    </lineage>
</organism>
<comment type="function">
    <text evidence="5">Catalyzes two steps in the biosynthesis of the molybdenum cofactor. In the first step, molybdopterin is adenylated. Subsequently, molybdate is inserted into adenylated molybdopterin and AMP is released.</text>
</comment>
<comment type="pathway">
    <text evidence="1 5">Cofactor biosynthesis; molybdopterin biosynthesis.</text>
</comment>
<dbReference type="NCBIfam" id="TIGR00177">
    <property type="entry name" value="molyb_syn"/>
    <property type="match status" value="2"/>
</dbReference>
<dbReference type="InterPro" id="IPR036135">
    <property type="entry name" value="MoeA_linker/N_sf"/>
</dbReference>
<evidence type="ECO:0000259" key="6">
    <source>
        <dbReference type="SMART" id="SM00852"/>
    </source>
</evidence>
<dbReference type="InterPro" id="IPR005111">
    <property type="entry name" value="MoeA_C_domain_IV"/>
</dbReference>
<dbReference type="eggNOG" id="KOG2371">
    <property type="taxonomic scope" value="Eukaryota"/>
</dbReference>
<sequence>MTLRAAIIIISSTAARNQSKDLSESVLREVFRKQGVGAWEVVHVGIVRDDIQDIQQTIRSLTDVQSSPNLIVTTGGTGFSVDDVTPEAVGPLLDKHAPGIVHGVLAAGYSITPFALVSRPIAGVRNKTVIITLPGSTKGAKESLESIIKLLPHVCQQASGADSRTLHVGGVESLEREADFPFPKPYQHSLRQRKIASRIFRTNNPNLDPTHRYRSSPYPMISVTEALEFIRTHSLSPRKINISVDSNITGYVIAEDVMATESVPAYRASIVDGYAVIAPRDGKSSKGVFAVTSVLKPTSNGSAEVQTGQIARVTTGAPLPIGATAVVMVEDTVLLSTTGSIQNEEKEVEILVEGVREGDNIREIGSDIQKGDIILRNGTEISRTGGELSLLASVGRAEVFVYQRPLVGVLSTGDELVEHNLLGDLRPGEVRDCNRTAIISAISGWGYSVLDLGIARDKPDKLEQMLRDALRKVDIIVTSGGVSMGEHDLLKPIIERSLGGTIHFGRVSMKPGKPTTFATIPAQAETGKWTQKLIFSLPGNPVSALVALHLFILPSLHHTSGMLSVGLPTVMVTLDHDFSLDPERPEFHRVIVVAGKDGLLHASSTGEQRSSRVASLRSSNALLCLPMGNHTLTKGDKTDALLLSRIYSYVDNY</sequence>
<comment type="similarity">
    <text evidence="5">Belongs to the MoeA family.</text>
</comment>
<comment type="catalytic activity">
    <reaction evidence="5">
        <text>molybdopterin + ATP + H(+) = adenylyl-molybdopterin + diphosphate</text>
        <dbReference type="Rhea" id="RHEA:31331"/>
        <dbReference type="ChEBI" id="CHEBI:15378"/>
        <dbReference type="ChEBI" id="CHEBI:30616"/>
        <dbReference type="ChEBI" id="CHEBI:33019"/>
        <dbReference type="ChEBI" id="CHEBI:58698"/>
        <dbReference type="ChEBI" id="CHEBI:62727"/>
    </reaction>
</comment>
<keyword evidence="8" id="KW-1185">Reference proteome</keyword>
<dbReference type="EMBL" id="CAUH01000544">
    <property type="protein sequence ID" value="CCU74708.1"/>
    <property type="molecule type" value="Genomic_DNA"/>
</dbReference>
<dbReference type="Gene3D" id="3.90.105.10">
    <property type="entry name" value="Molybdopterin biosynthesis moea protein, domain 2"/>
    <property type="match status" value="1"/>
</dbReference>
<dbReference type="CDD" id="cd00886">
    <property type="entry name" value="MogA_MoaB"/>
    <property type="match status" value="1"/>
</dbReference>
<protein>
    <submittedName>
        <fullName evidence="7">Molybdenum cofactor biosynthesis protein</fullName>
    </submittedName>
</protein>
<evidence type="ECO:0000256" key="1">
    <source>
        <dbReference type="ARBA" id="ARBA00005046"/>
    </source>
</evidence>
<name>N1JAB1_BLUG1</name>
<dbReference type="Gene3D" id="2.170.190.11">
    <property type="entry name" value="Molybdopterin biosynthesis moea protein, domain 3"/>
    <property type="match status" value="1"/>
</dbReference>
<comment type="cofactor">
    <cofactor evidence="5">
        <name>Mg(2+)</name>
        <dbReference type="ChEBI" id="CHEBI:18420"/>
    </cofactor>
</comment>
<dbReference type="PANTHER" id="PTHR10192:SF5">
    <property type="entry name" value="GEPHYRIN"/>
    <property type="match status" value="1"/>
</dbReference>
<dbReference type="SUPFAM" id="SSF53218">
    <property type="entry name" value="Molybdenum cofactor biosynthesis proteins"/>
    <property type="match status" value="2"/>
</dbReference>
<proteinExistence type="inferred from homology"/>
<dbReference type="InterPro" id="IPR008284">
    <property type="entry name" value="MoCF_biosynth_CS"/>
</dbReference>
<feature type="domain" description="MoaB/Mog" evidence="6">
    <location>
        <begin position="6"/>
        <end position="154"/>
    </location>
</feature>
<dbReference type="STRING" id="546991.N1JAB1"/>
<comment type="similarity">
    <text evidence="3">In the C-terminal section; belongs to the MoeA family.</text>
</comment>
<evidence type="ECO:0000313" key="8">
    <source>
        <dbReference type="Proteomes" id="UP000015441"/>
    </source>
</evidence>
<dbReference type="Pfam" id="PF03453">
    <property type="entry name" value="MoeA_N"/>
    <property type="match status" value="1"/>
</dbReference>
<comment type="catalytic activity">
    <reaction evidence="5">
        <text>adenylyl-molybdopterin + molybdate = Mo-molybdopterin + AMP + H(+)</text>
        <dbReference type="Rhea" id="RHEA:35047"/>
        <dbReference type="ChEBI" id="CHEBI:15378"/>
        <dbReference type="ChEBI" id="CHEBI:36264"/>
        <dbReference type="ChEBI" id="CHEBI:62727"/>
        <dbReference type="ChEBI" id="CHEBI:71302"/>
        <dbReference type="ChEBI" id="CHEBI:456215"/>
    </reaction>
</comment>
<dbReference type="InterPro" id="IPR005110">
    <property type="entry name" value="MoeA_linker/N"/>
</dbReference>
<dbReference type="Proteomes" id="UP000015441">
    <property type="component" value="Unassembled WGS sequence"/>
</dbReference>
<dbReference type="Pfam" id="PF00994">
    <property type="entry name" value="MoCF_biosynth"/>
    <property type="match status" value="2"/>
</dbReference>
<keyword evidence="5" id="KW-0460">Magnesium</keyword>
<keyword evidence="5" id="KW-0808">Transferase</keyword>
<dbReference type="UniPathway" id="UPA00344"/>
<dbReference type="SUPFAM" id="SSF63882">
    <property type="entry name" value="MoeA N-terminal region -like"/>
    <property type="match status" value="1"/>
</dbReference>
<evidence type="ECO:0000256" key="4">
    <source>
        <dbReference type="ARBA" id="ARBA00023150"/>
    </source>
</evidence>
<dbReference type="InterPro" id="IPR038987">
    <property type="entry name" value="MoeA-like"/>
</dbReference>
<keyword evidence="5" id="KW-0500">Molybdenum</keyword>